<evidence type="ECO:0000256" key="2">
    <source>
        <dbReference type="ARBA" id="ARBA00022630"/>
    </source>
</evidence>
<dbReference type="InterPro" id="IPR036188">
    <property type="entry name" value="FAD/NAD-bd_sf"/>
</dbReference>
<sequence length="297" mass="31651">MIFDAIIIGGSYAGLAASLQLARARRSILVVDAGIRRNRFAHSSHGFLTQDGESPEAIAATARRQLMAYKTVCWLDGTAEAAEAVGGDFQVQVNDGSVHRARRLVLATGVRDILPDIPGLRERWGTSIFHCPYCHGYEINEGEIGVLATSPLSLHQALLLPDWGRVTFFLNGVFTPDADQSAQLRDRGVTVVTDAVTAVEGERATVRTQNGRLFPLDGLFTAPRIEMASSIAHQLGCAFEDGPFGAFIRTDGFKETSVAGVFACGDAARAAGSVSMAVGDGAFAGTATHQSIVFRKL</sequence>
<feature type="domain" description="FAD/NAD(P)-binding" evidence="4">
    <location>
        <begin position="4"/>
        <end position="281"/>
    </location>
</feature>
<evidence type="ECO:0000259" key="4">
    <source>
        <dbReference type="Pfam" id="PF07992"/>
    </source>
</evidence>
<dbReference type="InterPro" id="IPR023753">
    <property type="entry name" value="FAD/NAD-binding_dom"/>
</dbReference>
<comment type="caution">
    <text evidence="5">The sequence shown here is derived from an EMBL/GenBank/DDBJ whole genome shotgun (WGS) entry which is preliminary data.</text>
</comment>
<proteinExistence type="predicted"/>
<organism evidence="5 6">
    <name type="scientific">Oryzicola mucosus</name>
    <dbReference type="NCBI Taxonomy" id="2767425"/>
    <lineage>
        <taxon>Bacteria</taxon>
        <taxon>Pseudomonadati</taxon>
        <taxon>Pseudomonadota</taxon>
        <taxon>Alphaproteobacteria</taxon>
        <taxon>Hyphomicrobiales</taxon>
        <taxon>Phyllobacteriaceae</taxon>
        <taxon>Oryzicola</taxon>
    </lineage>
</organism>
<name>A0A8J6PUG3_9HYPH</name>
<dbReference type="PRINTS" id="PR00469">
    <property type="entry name" value="PNDRDTASEII"/>
</dbReference>
<dbReference type="PRINTS" id="PR00368">
    <property type="entry name" value="FADPNR"/>
</dbReference>
<keyword evidence="3" id="KW-0560">Oxidoreductase</keyword>
<dbReference type="GO" id="GO:0016491">
    <property type="term" value="F:oxidoreductase activity"/>
    <property type="evidence" value="ECO:0007669"/>
    <property type="project" value="UniProtKB-KW"/>
</dbReference>
<reference evidence="5" key="1">
    <citation type="submission" date="2020-09" db="EMBL/GenBank/DDBJ databases">
        <title>Genome seq and assembly of Tianweitania sp.</title>
        <authorList>
            <person name="Chhetri G."/>
        </authorList>
    </citation>
    <scope>NUCLEOTIDE SEQUENCE</scope>
    <source>
        <strain evidence="5">Rool2</strain>
    </source>
</reference>
<dbReference type="EMBL" id="JACVVX010000001">
    <property type="protein sequence ID" value="MBD0414017.1"/>
    <property type="molecule type" value="Genomic_DNA"/>
</dbReference>
<evidence type="ECO:0000313" key="6">
    <source>
        <dbReference type="Proteomes" id="UP000643405"/>
    </source>
</evidence>
<dbReference type="Pfam" id="PF07992">
    <property type="entry name" value="Pyr_redox_2"/>
    <property type="match status" value="1"/>
</dbReference>
<keyword evidence="6" id="KW-1185">Reference proteome</keyword>
<dbReference type="AlphaFoldDB" id="A0A8J6PUG3"/>
<dbReference type="SUPFAM" id="SSF51905">
    <property type="entry name" value="FAD/NAD(P)-binding domain"/>
    <property type="match status" value="1"/>
</dbReference>
<dbReference type="InterPro" id="IPR050097">
    <property type="entry name" value="Ferredoxin-NADP_redctase_2"/>
</dbReference>
<dbReference type="Proteomes" id="UP000643405">
    <property type="component" value="Unassembled WGS sequence"/>
</dbReference>
<evidence type="ECO:0000313" key="5">
    <source>
        <dbReference type="EMBL" id="MBD0414017.1"/>
    </source>
</evidence>
<dbReference type="Gene3D" id="3.50.50.60">
    <property type="entry name" value="FAD/NAD(P)-binding domain"/>
    <property type="match status" value="2"/>
</dbReference>
<dbReference type="RefSeq" id="WP_188163401.1">
    <property type="nucleotide sequence ID" value="NZ_JACVVX010000001.1"/>
</dbReference>
<evidence type="ECO:0000256" key="1">
    <source>
        <dbReference type="ARBA" id="ARBA00018719"/>
    </source>
</evidence>
<protein>
    <recommendedName>
        <fullName evidence="1">Thioredoxin reductase</fullName>
    </recommendedName>
</protein>
<gene>
    <name evidence="5" type="ORF">ICI42_05060</name>
</gene>
<accession>A0A8J6PUG3</accession>
<keyword evidence="2" id="KW-0285">Flavoprotein</keyword>
<dbReference type="PANTHER" id="PTHR48105">
    <property type="entry name" value="THIOREDOXIN REDUCTASE 1-RELATED-RELATED"/>
    <property type="match status" value="1"/>
</dbReference>
<evidence type="ECO:0000256" key="3">
    <source>
        <dbReference type="ARBA" id="ARBA00023002"/>
    </source>
</evidence>